<evidence type="ECO:0000313" key="2">
    <source>
        <dbReference type="Proteomes" id="UP000325393"/>
    </source>
</evidence>
<dbReference type="Proteomes" id="UP000325393">
    <property type="component" value="Chromosome"/>
</dbReference>
<name>A0A5P5ZMQ8_9LACO</name>
<sequence>MSKATEVKQRNYLEALLTSSNKTEACKKAHISRTTANRYENDPDFKKAYTELQRQAMEYTGNKLRSLTSHAVDTLAGVLDDPDASPSDKTRAAKIILDAGFHVQETQDILQRLDNLESEVANE</sequence>
<organism evidence="1 2">
    <name type="scientific">Lactobacillus acetotolerans</name>
    <dbReference type="NCBI Taxonomy" id="1600"/>
    <lineage>
        <taxon>Bacteria</taxon>
        <taxon>Bacillati</taxon>
        <taxon>Bacillota</taxon>
        <taxon>Bacilli</taxon>
        <taxon>Lactobacillales</taxon>
        <taxon>Lactobacillaceae</taxon>
        <taxon>Lactobacillus</taxon>
    </lineage>
</organism>
<dbReference type="RefSeq" id="WP_054681447.1">
    <property type="nucleotide sequence ID" value="NZ_CP044496.1"/>
</dbReference>
<dbReference type="GeneID" id="78212933"/>
<evidence type="ECO:0000313" key="1">
    <source>
        <dbReference type="EMBL" id="QFG51921.1"/>
    </source>
</evidence>
<protein>
    <submittedName>
        <fullName evidence="1">Uncharacterized protein</fullName>
    </submittedName>
</protein>
<dbReference type="AlphaFoldDB" id="A0A5P5ZMQ8"/>
<dbReference type="EMBL" id="CP044496">
    <property type="protein sequence ID" value="QFG51921.1"/>
    <property type="molecule type" value="Genomic_DNA"/>
</dbReference>
<proteinExistence type="predicted"/>
<reference evidence="1 2" key="1">
    <citation type="submission" date="2019-09" db="EMBL/GenBank/DDBJ databases">
        <title>Genome sequencing of Lactobacillus acetotolerans.</title>
        <authorList>
            <person name="Kim K."/>
        </authorList>
    </citation>
    <scope>NUCLEOTIDE SEQUENCE [LARGE SCALE GENOMIC DNA]</scope>
    <source>
        <strain evidence="1 2">LA749</strain>
    </source>
</reference>
<gene>
    <name evidence="1" type="ORF">LA749_08030</name>
</gene>
<accession>A0A5P5ZMQ8</accession>